<dbReference type="EMBL" id="QWDE01000003">
    <property type="protein sequence ID" value="RFZ82194.1"/>
    <property type="molecule type" value="Genomic_DNA"/>
</dbReference>
<keyword evidence="2" id="KW-1185">Reference proteome</keyword>
<dbReference type="SUPFAM" id="SSF49464">
    <property type="entry name" value="Carboxypeptidase regulatory domain-like"/>
    <property type="match status" value="1"/>
</dbReference>
<dbReference type="RefSeq" id="WP_117384218.1">
    <property type="nucleotide sequence ID" value="NZ_QWDE01000003.1"/>
</dbReference>
<dbReference type="AlphaFoldDB" id="A0A3E2NMG4"/>
<reference evidence="1 2" key="1">
    <citation type="submission" date="2018-08" db="EMBL/GenBank/DDBJ databases">
        <title>Mucilaginibacter terrae sp. nov., isolated from manganese diggings.</title>
        <authorList>
            <person name="Huang Y."/>
            <person name="Zhou Z."/>
        </authorList>
    </citation>
    <scope>NUCLEOTIDE SEQUENCE [LARGE SCALE GENOMIC DNA]</scope>
    <source>
        <strain evidence="1 2">ZH6</strain>
    </source>
</reference>
<gene>
    <name evidence="1" type="ORF">DYU05_16375</name>
</gene>
<dbReference type="OrthoDB" id="714262at2"/>
<proteinExistence type="predicted"/>
<evidence type="ECO:0000313" key="2">
    <source>
        <dbReference type="Proteomes" id="UP000260823"/>
    </source>
</evidence>
<organism evidence="1 2">
    <name type="scientific">Mucilaginibacter terrenus</name>
    <dbReference type="NCBI Taxonomy" id="2482727"/>
    <lineage>
        <taxon>Bacteria</taxon>
        <taxon>Pseudomonadati</taxon>
        <taxon>Bacteroidota</taxon>
        <taxon>Sphingobacteriia</taxon>
        <taxon>Sphingobacteriales</taxon>
        <taxon>Sphingobacteriaceae</taxon>
        <taxon>Mucilaginibacter</taxon>
    </lineage>
</organism>
<protein>
    <recommendedName>
        <fullName evidence="3">Carboxypeptidase-like regulatory domain-containing protein</fullName>
    </recommendedName>
</protein>
<dbReference type="InterPro" id="IPR008969">
    <property type="entry name" value="CarboxyPept-like_regulatory"/>
</dbReference>
<evidence type="ECO:0000313" key="1">
    <source>
        <dbReference type="EMBL" id="RFZ82194.1"/>
    </source>
</evidence>
<name>A0A3E2NMG4_9SPHI</name>
<comment type="caution">
    <text evidence="1">The sequence shown here is derived from an EMBL/GenBank/DDBJ whole genome shotgun (WGS) entry which is preliminary data.</text>
</comment>
<dbReference type="Proteomes" id="UP000260823">
    <property type="component" value="Unassembled WGS sequence"/>
</dbReference>
<sequence>MKYLLVLICLTVSTNIKSQTLTGRLIDQETRLPLKYIFVTSSLGGEFTDEGGNFTVKVRNFSDTVHINTMGYESFNLPAVLWGNFRRVIQLKPKPIGLNEVKIMAKRNYFKDSVSLRREFAKQFGYAGPKLTDVLRPTSSNVPFAFATVDLLSLFGALTKNKNAQSRLQKQLLKDEQARHIDRRFNQSMVTRITNLQGDSLENFLSGYRPSSALLDKLSDYDLILYVRKSAAEFRSGKRKNQENIFTKNN</sequence>
<accession>A0A3E2NMG4</accession>
<evidence type="ECO:0008006" key="3">
    <source>
        <dbReference type="Google" id="ProtNLM"/>
    </source>
</evidence>